<evidence type="ECO:0000313" key="2">
    <source>
        <dbReference type="EMBL" id="RAK39663.1"/>
    </source>
</evidence>
<feature type="compositionally biased region" description="Basic and acidic residues" evidence="1">
    <location>
        <begin position="306"/>
        <end position="317"/>
    </location>
</feature>
<feature type="compositionally biased region" description="Polar residues" evidence="1">
    <location>
        <begin position="318"/>
        <end position="327"/>
    </location>
</feature>
<reference evidence="2 3" key="1">
    <citation type="submission" date="2018-06" db="EMBL/GenBank/DDBJ databases">
        <title>Genomic Encyclopedia of Type Strains, Phase III (KMG-III): the genomes of soil and plant-associated and newly described type strains.</title>
        <authorList>
            <person name="Whitman W."/>
        </authorList>
    </citation>
    <scope>NUCLEOTIDE SEQUENCE [LARGE SCALE GENOMIC DNA]</scope>
    <source>
        <strain evidence="2 3">CGMCC 4.7090</strain>
    </source>
</reference>
<name>A0A327ZFU5_9ACTN</name>
<protein>
    <submittedName>
        <fullName evidence="2">Uncharacterized protein</fullName>
    </submittedName>
</protein>
<dbReference type="EMBL" id="QLMJ01000004">
    <property type="protein sequence ID" value="RAK39663.1"/>
    <property type="molecule type" value="Genomic_DNA"/>
</dbReference>
<feature type="compositionally biased region" description="Basic and acidic residues" evidence="1">
    <location>
        <begin position="131"/>
        <end position="157"/>
    </location>
</feature>
<feature type="compositionally biased region" description="Low complexity" evidence="1">
    <location>
        <begin position="118"/>
        <end position="127"/>
    </location>
</feature>
<keyword evidence="3" id="KW-1185">Reference proteome</keyword>
<feature type="compositionally biased region" description="Basic and acidic residues" evidence="1">
    <location>
        <begin position="194"/>
        <end position="223"/>
    </location>
</feature>
<feature type="compositionally biased region" description="Pro residues" evidence="1">
    <location>
        <begin position="59"/>
        <end position="69"/>
    </location>
</feature>
<dbReference type="AlphaFoldDB" id="A0A327ZFU5"/>
<evidence type="ECO:0000313" key="3">
    <source>
        <dbReference type="Proteomes" id="UP000249341"/>
    </source>
</evidence>
<feature type="compositionally biased region" description="Basic and acidic residues" evidence="1">
    <location>
        <begin position="108"/>
        <end position="117"/>
    </location>
</feature>
<feature type="compositionally biased region" description="Basic and acidic residues" evidence="1">
    <location>
        <begin position="81"/>
        <end position="98"/>
    </location>
</feature>
<feature type="region of interest" description="Disordered" evidence="1">
    <location>
        <begin position="1"/>
        <end position="363"/>
    </location>
</feature>
<evidence type="ECO:0000256" key="1">
    <source>
        <dbReference type="SAM" id="MobiDB-lite"/>
    </source>
</evidence>
<dbReference type="Proteomes" id="UP000249341">
    <property type="component" value="Unassembled WGS sequence"/>
</dbReference>
<proteinExistence type="predicted"/>
<organism evidence="2 3">
    <name type="scientific">Actinoplanes lutulentus</name>
    <dbReference type="NCBI Taxonomy" id="1287878"/>
    <lineage>
        <taxon>Bacteria</taxon>
        <taxon>Bacillati</taxon>
        <taxon>Actinomycetota</taxon>
        <taxon>Actinomycetes</taxon>
        <taxon>Micromonosporales</taxon>
        <taxon>Micromonosporaceae</taxon>
        <taxon>Actinoplanes</taxon>
    </lineage>
</organism>
<sequence>MSVAVRGATEPARSDPGGPGAGRTALPGCGLRVEYGVRRHMPGKPRAVPGGHCRRPAQPAKPDPAPNARPDPAAEPAARAPDAHPARALDAHPARAPDESPAQTSAVHPDRAGDPAGRRQAGRPGRASHPGARDDDPGDRARGTRDPAADAAARQDHQAAAYRRTGPEDPALAYRPPAAACRDHPGAAAGPAHHGRDPGVEPDQAERNRAEPGHLDSRDRWDGRCNPAAGPDHGPTGRADPGPRERSAAEEPALPAADRSGRARQVRTASRRDPADAQDSPAPHALRPPPDARNRTDPDPAAQDQDQERSQAQERNQDQNQDQSQARSRSRGRNQAPGRRPGPGHDADRRRPATGGRRRGCER</sequence>
<accession>A0A327ZFU5</accession>
<gene>
    <name evidence="2" type="ORF">B0I29_104200</name>
</gene>
<comment type="caution">
    <text evidence="2">The sequence shown here is derived from an EMBL/GenBank/DDBJ whole genome shotgun (WGS) entry which is preliminary data.</text>
</comment>
<feature type="compositionally biased region" description="Low complexity" evidence="1">
    <location>
        <begin position="70"/>
        <end position="80"/>
    </location>
</feature>